<dbReference type="Gene3D" id="3.90.120.10">
    <property type="entry name" value="DNA Methylase, subunit A, domain 2"/>
    <property type="match status" value="1"/>
</dbReference>
<evidence type="ECO:0000256" key="6">
    <source>
        <dbReference type="SAM" id="MobiDB-lite"/>
    </source>
</evidence>
<dbReference type="PRINTS" id="PR00105">
    <property type="entry name" value="C5METTRFRASE"/>
</dbReference>
<dbReference type="SUPFAM" id="SSF53335">
    <property type="entry name" value="S-adenosyl-L-methionine-dependent methyltransferases"/>
    <property type="match status" value="1"/>
</dbReference>
<gene>
    <name evidence="7" type="ORF">PCOR1329_LOCUS24177</name>
</gene>
<keyword evidence="3 4" id="KW-0949">S-adenosyl-L-methionine</keyword>
<dbReference type="Proteomes" id="UP001189429">
    <property type="component" value="Unassembled WGS sequence"/>
</dbReference>
<feature type="compositionally biased region" description="Basic and acidic residues" evidence="6">
    <location>
        <begin position="1"/>
        <end position="11"/>
    </location>
</feature>
<feature type="compositionally biased region" description="Acidic residues" evidence="6">
    <location>
        <begin position="675"/>
        <end position="688"/>
    </location>
</feature>
<evidence type="ECO:0000313" key="7">
    <source>
        <dbReference type="EMBL" id="CAK0823485.1"/>
    </source>
</evidence>
<dbReference type="PANTHER" id="PTHR46098">
    <property type="entry name" value="TRNA (CYTOSINE(38)-C(5))-METHYLTRANSFERASE"/>
    <property type="match status" value="1"/>
</dbReference>
<evidence type="ECO:0000256" key="5">
    <source>
        <dbReference type="RuleBase" id="RU000416"/>
    </source>
</evidence>
<keyword evidence="2 4" id="KW-0808">Transferase</keyword>
<name>A0ABN9RXI3_9DINO</name>
<proteinExistence type="inferred from homology"/>
<feature type="region of interest" description="Disordered" evidence="6">
    <location>
        <begin position="1"/>
        <end position="52"/>
    </location>
</feature>
<comment type="similarity">
    <text evidence="4 5">Belongs to the class I-like SAM-binding methyltransferase superfamily. C5-methyltransferase family.</text>
</comment>
<evidence type="ECO:0008006" key="9">
    <source>
        <dbReference type="Google" id="ProtNLM"/>
    </source>
</evidence>
<feature type="region of interest" description="Disordered" evidence="6">
    <location>
        <begin position="481"/>
        <end position="513"/>
    </location>
</feature>
<feature type="compositionally biased region" description="Low complexity" evidence="6">
    <location>
        <begin position="487"/>
        <end position="511"/>
    </location>
</feature>
<evidence type="ECO:0000256" key="4">
    <source>
        <dbReference type="PROSITE-ProRule" id="PRU01016"/>
    </source>
</evidence>
<dbReference type="EMBL" id="CAUYUJ010008291">
    <property type="protein sequence ID" value="CAK0823485.1"/>
    <property type="molecule type" value="Genomic_DNA"/>
</dbReference>
<feature type="active site" evidence="4">
    <location>
        <position position="1072"/>
    </location>
</feature>
<dbReference type="PANTHER" id="PTHR46098:SF1">
    <property type="entry name" value="TRNA (CYTOSINE(38)-C(5))-METHYLTRANSFERASE"/>
    <property type="match status" value="1"/>
</dbReference>
<reference evidence="7" key="1">
    <citation type="submission" date="2023-10" db="EMBL/GenBank/DDBJ databases">
        <authorList>
            <person name="Chen Y."/>
            <person name="Shah S."/>
            <person name="Dougan E. K."/>
            <person name="Thang M."/>
            <person name="Chan C."/>
        </authorList>
    </citation>
    <scope>NUCLEOTIDE SEQUENCE [LARGE SCALE GENOMIC DNA]</scope>
</reference>
<dbReference type="InterPro" id="IPR029063">
    <property type="entry name" value="SAM-dependent_MTases_sf"/>
</dbReference>
<sequence>MPAKAVKREQKGAASAPPPMKRAKAKAKQPESDPAGSAGGAQPEAPPETNQVVGPTLDIITDALNAIKGSPFFADLEKKMPLTIAQGGRQAPFVKEDCSDALSRGSPYSCGCNLFWQNFFWSSSYRTPVNMGQVREIVNYHLKSPPNVFPMNTVFAVDSSDMDVAKHLGSLQRLSPIEPQLALLMAIADAVKQQAEDSILSKWMQVVLSAPVTFEVVLPGDMRYWRAQNIRQEWIEHGETAQLTARQWVYDIVGFKAAKEKELEKTLGAKDRLLSLEASNRCLVWADENLMNKSPWNSLYAMHAVVERASTPNKIDWAMMGLTDHYRMAPRGGQNHQDFINLGEFGVSKLRDYRQSYVEILNMKYDVKNELLFKWLPRTGIPTEHVTLMQEKMNTFDAVRTYVSSYPGGVVDTTWQALISVGGKQSAVSAVTLIEELVYTTEFDSRYRNAVQSKLEAADFLAYESISTRMNEVIEMVRRENNGGHGTTDTPAAAGSGTGTPAAAGADNPAGQMTAVAGDRPAELKNFDKLPEMDKTSWNKFIDKLIRTYVQIVPDQKTAAELETMLRDSALATIKGDPTGLVLYHFDVKQFGEPLTRPELRIAPLRDGPYHRLVRTMLNARAPQGQLAHLRNGEVAVILDGGRRGNATKLLGPWKENTIETKKDTPPSKGRGCDEPDDDDDKEDDDNSDAEKKAGFKASIIQLAYTEESLKKRRNRVHGGTGSLQQVEWVHMLAHSRISVPERRRKHFEGSTAGDLINGIELPELSKEWHVTWKDKKAIYGKRNLIAVGGKTEGIQGEAERKTDSTVVPISYHGMPLLFYKELLHMFFVKCVLDMTPLNAKFAWACLEERVAYVGVAFTKEHMEKIYLHLAELVKSAMADPGSKLFNKEYAKAVGKEVAPTSVGQFADGSELRQGLAAPAAAHCRPRAAVGLSGKSPRAPQLTADLELRSAVSCGALGDLPDRPLLPQLEVGSELWRWLPQLAAVGELRDRPFLPQLEVLKLGSDFSGVETASVAMKRMGISHSLEFVSESDSACMSVIKKNHQPAHAFSNILERTAAEETYADVYVWTPPCQDFSAGGKQEGVSGERRTGDLIKKSMQFIKNKRPRLTIFENVPTLMTKKFARILKGIEEAQKKLGYVVHVKKLNSKDFGVPQSRERVYVVGVRQDSEMHPFTWPQKQATPPVTSILEPKRATDVAGRLPSSKRSRDLCKAAYKKVCKKKTGVDPRVTPVMVDIDCSERFATHGINIARTLTKTRGQNGGPWVSSRGRRVTLHEMMRLQGFAKKDIPQAELNLSDHQIGGMVGNAVSVHTMGAILSEGLHSAGLTKTKAANFAKHDRNPTHRAAAAAYAQMQAQQRLAPSHSQMQAQQSSAASAEFLQCPSESDFLDVVKLVGNGCGLETRKHRRILWCLQQVLAFSLSITALFGSSRRCLSTFGYASMMLKLLKIPIVWQLDGDSYHIGDEAGVQADIIDNCIARMRSYIVLSRAALKAEFPTFELAQAWRVFDLKSPPNKPEQDLQRIAQSGGRQWGVAQARG</sequence>
<accession>A0ABN9RXI3</accession>
<feature type="region of interest" description="Disordered" evidence="6">
    <location>
        <begin position="649"/>
        <end position="693"/>
    </location>
</feature>
<dbReference type="Pfam" id="PF00145">
    <property type="entry name" value="DNA_methylase"/>
    <property type="match status" value="1"/>
</dbReference>
<organism evidence="7 8">
    <name type="scientific">Prorocentrum cordatum</name>
    <dbReference type="NCBI Taxonomy" id="2364126"/>
    <lineage>
        <taxon>Eukaryota</taxon>
        <taxon>Sar</taxon>
        <taxon>Alveolata</taxon>
        <taxon>Dinophyceae</taxon>
        <taxon>Prorocentrales</taxon>
        <taxon>Prorocentraceae</taxon>
        <taxon>Prorocentrum</taxon>
    </lineage>
</organism>
<dbReference type="InterPro" id="IPR001525">
    <property type="entry name" value="C5_MeTfrase"/>
</dbReference>
<evidence type="ECO:0000256" key="3">
    <source>
        <dbReference type="ARBA" id="ARBA00022691"/>
    </source>
</evidence>
<evidence type="ECO:0000256" key="2">
    <source>
        <dbReference type="ARBA" id="ARBA00022679"/>
    </source>
</evidence>
<keyword evidence="8" id="KW-1185">Reference proteome</keyword>
<dbReference type="NCBIfam" id="TIGR00675">
    <property type="entry name" value="dcm"/>
    <property type="match status" value="1"/>
</dbReference>
<comment type="caution">
    <text evidence="7">The sequence shown here is derived from an EMBL/GenBank/DDBJ whole genome shotgun (WGS) entry which is preliminary data.</text>
</comment>
<dbReference type="Gene3D" id="3.40.50.150">
    <property type="entry name" value="Vaccinia Virus protein VP39"/>
    <property type="match status" value="1"/>
</dbReference>
<keyword evidence="1 4" id="KW-0489">Methyltransferase</keyword>
<protein>
    <recommendedName>
        <fullName evidence="9">DNA (cytosine-5-)-methyltransferase</fullName>
    </recommendedName>
</protein>
<dbReference type="InterPro" id="IPR050750">
    <property type="entry name" value="C5-MTase"/>
</dbReference>
<dbReference type="PROSITE" id="PS51679">
    <property type="entry name" value="SAM_MT_C5"/>
    <property type="match status" value="1"/>
</dbReference>
<evidence type="ECO:0000313" key="8">
    <source>
        <dbReference type="Proteomes" id="UP001189429"/>
    </source>
</evidence>
<evidence type="ECO:0000256" key="1">
    <source>
        <dbReference type="ARBA" id="ARBA00022603"/>
    </source>
</evidence>
<feature type="compositionally biased region" description="Basic and acidic residues" evidence="6">
    <location>
        <begin position="657"/>
        <end position="674"/>
    </location>
</feature>